<evidence type="ECO:0000256" key="3">
    <source>
        <dbReference type="ARBA" id="ARBA00022530"/>
    </source>
</evidence>
<keyword evidence="18" id="KW-1185">Reference proteome</keyword>
<feature type="compositionally biased region" description="Low complexity" evidence="13">
    <location>
        <begin position="1801"/>
        <end position="1813"/>
    </location>
</feature>
<keyword evidence="14" id="KW-1133">Transmembrane helix</keyword>
<keyword evidence="8" id="KW-1015">Disulfide bond</keyword>
<comment type="function">
    <text evidence="11">Collagen VI acts as a cell-binding protein.</text>
</comment>
<dbReference type="FunFam" id="3.40.50.410:FF:000021">
    <property type="entry name" value="Collagen, type VI, alpha 3"/>
    <property type="match status" value="1"/>
</dbReference>
<feature type="domain" description="VWFA" evidence="15">
    <location>
        <begin position="80"/>
        <end position="254"/>
    </location>
</feature>
<dbReference type="InterPro" id="IPR002223">
    <property type="entry name" value="Kunitz_BPTI"/>
</dbReference>
<dbReference type="Ensembl" id="ENSCCRT00000152636.1">
    <property type="protein sequence ID" value="ENSCCRP00000163189.1"/>
    <property type="gene ID" value="ENSCCRG00000002746.2"/>
</dbReference>
<feature type="transmembrane region" description="Helical" evidence="14">
    <location>
        <begin position="51"/>
        <end position="68"/>
    </location>
</feature>
<dbReference type="CDD" id="cd22630">
    <property type="entry name" value="Kunitz_collagen_alpha6_VI"/>
    <property type="match status" value="1"/>
</dbReference>
<dbReference type="FunFam" id="3.40.50.410:FF:000003">
    <property type="entry name" value="Collagen type VI alpha 3 chain"/>
    <property type="match status" value="1"/>
</dbReference>
<dbReference type="InterPro" id="IPR036880">
    <property type="entry name" value="Kunitz_BPTI_sf"/>
</dbReference>
<dbReference type="FunFam" id="4.10.410.10:FF:000020">
    <property type="entry name" value="Collagen, type VI, alpha 3"/>
    <property type="match status" value="2"/>
</dbReference>
<dbReference type="SUPFAM" id="SSF53300">
    <property type="entry name" value="vWA-like"/>
    <property type="match status" value="10"/>
</dbReference>
<reference evidence="17" key="2">
    <citation type="submission" date="2025-09" db="UniProtKB">
        <authorList>
            <consortium name="Ensembl"/>
        </authorList>
    </citation>
    <scope>IDENTIFICATION</scope>
</reference>
<keyword evidence="3" id="KW-0272">Extracellular matrix</keyword>
<dbReference type="Proteomes" id="UP001108240">
    <property type="component" value="Unplaced"/>
</dbReference>
<keyword evidence="9" id="KW-0325">Glycoprotein</keyword>
<dbReference type="OMA" id="ARECCGV"/>
<evidence type="ECO:0000259" key="15">
    <source>
        <dbReference type="PROSITE" id="PS50234"/>
    </source>
</evidence>
<evidence type="ECO:0000256" key="9">
    <source>
        <dbReference type="ARBA" id="ARBA00023180"/>
    </source>
</evidence>
<comment type="subcellular location">
    <subcellularLocation>
        <location evidence="1">Secreted</location>
        <location evidence="1">Extracellular space</location>
        <location evidence="1">Extracellular matrix</location>
    </subcellularLocation>
</comment>
<dbReference type="InterPro" id="IPR050525">
    <property type="entry name" value="ECM_Assembly_Org"/>
</dbReference>
<sequence>MKRMKKRWGEGFSEEWSHYMHRCARAVRLLSGAPTAVQSSGRVQTMGKTRAFISGLIIISCFLVSTAQQTGCLDENPPYDIVFLVDSSSSISTRDFREVKMFMHTFVDGLDIDMKKVQVGIAQFSTDPHKEFLIGDYANKAELFKKIDNLPYRTGGTYMGKAMNFLRDNYFTSAGGSRINEKVPQIVVVITDGDSADDIKGPARDLRQMGIIIFAIGVGPTNMTELKAIANSPPERFVVNIDNYQALQGLTTTVKETVCILMRDQGKAIAPKFADVFILVDSLAQGETQQIRELLDLLAVQLSVGDRSHKIALAQFGENVVKEFLFSDYKVTEKAREYINRFEPRPNGERKIGKTIDYVRTNFLNTASGSRIAKAYKQYLLVLRTGNSSDSTLRAIRTMKNEDVTVIDIRLEENLHYLFPTLRTFQVDQNIIDVAADITKIIQEKEVFSVTGDCSSAQVADIVFIVDESGSITRSNFDLVKRFLHRTISGLEVKSDSVRVGMILYNDKPSAEFYLDTFVNKSDILNYIKIIPYRGGGTSTGAALKFVKDNIFTKTRGSRKAVGVKQIAVVITDGKSQDDVTAPAAELRRSGVTVYALGVKNASVEELKKIGSYPERQFVFNVDSFQMLTSLEKSLRKSLCKVVVDRGFDKNNRFILKQGCVNTEEADIYFLLDHSSSNRADFKDVKKFILDFLQLFNIGPNRVRVGVVKVEHDPTLQFSLTEHKNRASLEAAVNNINQPNGGTETGKALTYMASLFSQAKASRSAKVQEILIVITDKESQDEVSEPAAELSIQGVSVYAIGVRDANQDELLKMTADATKQFYVSNYDALNALKNEIVTDICSQEACKNKVADIMFLIDGSSSIYSLDFTSMKTFITKVVNGTVIGKDHVHIGVVQFSDNPQQQFPLNRFYNKDEVEEAINSIKQLTGNTYTGKALSFISKYFDKSNGGRPDVPQFLVVITDGEAHDAVAAPAKAIRDKGVTIFSIGVGSVNTTQLWEISGTRDKVYMERDFDALQSIDKNLQFKLCSTETGCPSTQLADVIFLVQCTRRIRIQEFEIIKTFLISVVNSTQIGDNLIRIGVIVYSGTPNQFTLNQYNNKRQVVEAIKTLKSPPGNDNTAKALGYSLNYFSEENGGRQKRGIPQILFIITDGNARDQENLRARADEFEAKYINVYGIGVARAQESELEMISKNKNKIFHVDNYAGLQTLQTNISSVLCNATKPECQKEVADLVFLIDGSESISEESWRTMIAFLLNVVNQLRISPELYRIGIAQFSSSYKKEFYLNEYDNAEEVKSAIRQITQIKEGTKIGNALHNVAEFFEESKGSRRQSSVPQNLVLITDGVSSDSVKEAADYLRRLQIQIFVIGIGDVSMPQLSYIAGSPDRLFIVQNFNYLNLTIATFVYALCVPPSDEPSCSIDIGIGFDNSRTSSSSLSIFRDQERLQSYLPEIIRYISVVHNLCCFHSPTLNTNVGLRLVDANGNMLDDFSFKEYDEFVVKKVMALQTRQSLKFNTQLLRSFEDKFRASNSGVKVLIIFTDGLDEPVEDLLLAVNSLRMSGVKALMTVALEGFKSTADLQRLEFGRGMHYKQHLSIGMQNVASVMQKEIDTVASRECCNVMCKCIGHEGARGKYGLPGIKGSPGLKGLPGFPGEEGGPGERGLPGLNGTRGHQGCIGRRGIKGGRGYRGDNGDVGEDGLDGVNGEQGVTGAAGSPGERGDPGSPGPRGIRGNPGNPGQRGLRGDPGNPGIDNNSRGPKGDIGSPGIQGEPGQDGLSGQIGDEGRPGPNGRRGSAGPLGPRGPPGAPGLSGFPGVTGPLGPIGPPGPVGQKGYIGLPGPQGSPGFLGRPGFKGSTGSRGQKGQPGDPGDKGALGPPGPRGLPGKDGADGYGFPGPKGQKGDSGFPGYAGLQGEHGFKGANGDGGPKGNRGRGGNAGRAGPRGDPGSEGVSGHRGPKGPRGTRQMSDCQLISYIRDNCVCCRDNIKCPAYPTDLVIAMDMSEDVSPQDFEYMRSVVLRLLDNINIAESSCPTGARVAVVSYGSFTKYLIRFTDYHRKKQLIEAVKNIGLERTLKRRNIGAAMRFVGRHVLKRVRKGVLMRKMAVFLTAGESQDSTSLTTAVLEYKALNIKLGVISLRDVPNIRRAFEADETQSFILTVVGGLQYQNTTFSKIQSCVICFDPCKPARECDGTNLASSPQELDMDLAVIMDGSRNMLADEYEGVKEVLGSVLDQIVVSSQPNRANRHARVAVYQQSSTYSGAQASVKVIFNFQQFPDRSLMKRSIYQDLQQTGGSSQLGLALEYAIMKGVLTASNGRKNKMVLFIIGGELTSQDITALDFVSNVAKCKGVVFFVLTVGDHISTAQVEELASYPAEQHIIHLDHLKHGEQEYTKRFMRTFFHILSKNVNYPHRSFQSRCSHFHQGQRLEYEAALRPVYSVPVLPTAYSDAAFVEEMEKEGTEEETNYQQNSGRGVSAVESMTDRTDDPCHLNSDRGTLCGGYVQRWYYNEAVGACLSFWYGGCDGNSNRFNSEKECLQTCGKQNPKVIVQAKEETSLVDDACLMKQDVGPCSAYVLSWQYDIQQNECTHFWFGGCGGNKNRFNTQEECEALCVRHI</sequence>
<feature type="compositionally biased region" description="Gly residues" evidence="13">
    <location>
        <begin position="1648"/>
        <end position="1657"/>
    </location>
</feature>
<dbReference type="FunFam" id="3.40.50.410:FF:000004">
    <property type="entry name" value="collagen alpha-6(VI) chain"/>
    <property type="match status" value="5"/>
</dbReference>
<comment type="similarity">
    <text evidence="12">Belongs to the type VI collagen family.</text>
</comment>
<keyword evidence="4" id="KW-0732">Signal</keyword>
<keyword evidence="5" id="KW-0677">Repeat</keyword>
<feature type="region of interest" description="Disordered" evidence="13">
    <location>
        <begin position="1640"/>
        <end position="1957"/>
    </location>
</feature>
<feature type="domain" description="VWFA" evidence="15">
    <location>
        <begin position="1229"/>
        <end position="1401"/>
    </location>
</feature>
<evidence type="ECO:0000256" key="7">
    <source>
        <dbReference type="ARBA" id="ARBA00023119"/>
    </source>
</evidence>
<dbReference type="PRINTS" id="PR00453">
    <property type="entry name" value="VWFADOMAIN"/>
</dbReference>
<keyword evidence="10" id="KW-0379">Hydroxylation</keyword>
<dbReference type="CDD" id="cd22635">
    <property type="entry name" value="Kunitz_papilin"/>
    <property type="match status" value="1"/>
</dbReference>
<feature type="domain" description="VWFA" evidence="15">
    <location>
        <begin position="2196"/>
        <end position="2386"/>
    </location>
</feature>
<keyword evidence="6" id="KW-0130">Cell adhesion</keyword>
<evidence type="ECO:0000256" key="14">
    <source>
        <dbReference type="SAM" id="Phobius"/>
    </source>
</evidence>
<dbReference type="CDD" id="cd01450">
    <property type="entry name" value="vWFA_subfamily_ECM"/>
    <property type="match status" value="2"/>
</dbReference>
<dbReference type="PANTHER" id="PTHR24020">
    <property type="entry name" value="COLLAGEN ALPHA"/>
    <property type="match status" value="1"/>
</dbReference>
<evidence type="ECO:0000256" key="10">
    <source>
        <dbReference type="ARBA" id="ARBA00023278"/>
    </source>
</evidence>
<evidence type="ECO:0000256" key="2">
    <source>
        <dbReference type="ARBA" id="ARBA00022525"/>
    </source>
</evidence>
<reference evidence="17" key="1">
    <citation type="submission" date="2025-08" db="UniProtKB">
        <authorList>
            <consortium name="Ensembl"/>
        </authorList>
    </citation>
    <scope>IDENTIFICATION</scope>
</reference>
<evidence type="ECO:0000256" key="12">
    <source>
        <dbReference type="ARBA" id="ARBA00044000"/>
    </source>
</evidence>
<evidence type="ECO:0000256" key="6">
    <source>
        <dbReference type="ARBA" id="ARBA00022889"/>
    </source>
</evidence>
<evidence type="ECO:0000256" key="5">
    <source>
        <dbReference type="ARBA" id="ARBA00022737"/>
    </source>
</evidence>
<evidence type="ECO:0000256" key="8">
    <source>
        <dbReference type="ARBA" id="ARBA00023157"/>
    </source>
</evidence>
<evidence type="ECO:0000259" key="16">
    <source>
        <dbReference type="PROSITE" id="PS50279"/>
    </source>
</evidence>
<dbReference type="PROSITE" id="PS50234">
    <property type="entry name" value="VWFA"/>
    <property type="match status" value="9"/>
</dbReference>
<keyword evidence="14" id="KW-0472">Membrane</keyword>
<dbReference type="InterPro" id="IPR020901">
    <property type="entry name" value="Prtase_inh_Kunz-CS"/>
</dbReference>
<feature type="domain" description="BPTI/Kunitz inhibitor" evidence="16">
    <location>
        <begin position="2479"/>
        <end position="2530"/>
    </location>
</feature>
<evidence type="ECO:0000313" key="18">
    <source>
        <dbReference type="Proteomes" id="UP001108240"/>
    </source>
</evidence>
<feature type="domain" description="VWFA" evidence="15">
    <location>
        <begin position="1039"/>
        <end position="1211"/>
    </location>
</feature>
<feature type="domain" description="VWFA" evidence="15">
    <location>
        <begin position="667"/>
        <end position="836"/>
    </location>
</feature>
<dbReference type="GO" id="GO:0007155">
    <property type="term" value="P:cell adhesion"/>
    <property type="evidence" value="ECO:0007669"/>
    <property type="project" value="UniProtKB-KW"/>
</dbReference>
<name>A0A9J8BZ92_CYPCA</name>
<dbReference type="Pfam" id="PF00092">
    <property type="entry name" value="VWA"/>
    <property type="match status" value="9"/>
</dbReference>
<dbReference type="InterPro" id="IPR036465">
    <property type="entry name" value="vWFA_dom_sf"/>
</dbReference>
<dbReference type="PROSITE" id="PS00280">
    <property type="entry name" value="BPTI_KUNITZ_1"/>
    <property type="match status" value="2"/>
</dbReference>
<dbReference type="SUPFAM" id="SSF57362">
    <property type="entry name" value="BPTI-like"/>
    <property type="match status" value="2"/>
</dbReference>
<evidence type="ECO:0000313" key="17">
    <source>
        <dbReference type="Ensembl" id="ENSCCRP00000163189.1"/>
    </source>
</evidence>
<feature type="domain" description="BPTI/Kunitz inhibitor" evidence="16">
    <location>
        <begin position="2552"/>
        <end position="2602"/>
    </location>
</feature>
<feature type="domain" description="VWFA" evidence="15">
    <location>
        <begin position="461"/>
        <end position="635"/>
    </location>
</feature>
<dbReference type="SMART" id="SM00327">
    <property type="entry name" value="VWA"/>
    <property type="match status" value="9"/>
</dbReference>
<keyword evidence="2" id="KW-0964">Secreted</keyword>
<dbReference type="Gene3D" id="3.40.50.410">
    <property type="entry name" value="von Willebrand factor, type A domain"/>
    <property type="match status" value="9"/>
</dbReference>
<feature type="domain" description="VWFA" evidence="15">
    <location>
        <begin position="258"/>
        <end position="451"/>
    </location>
</feature>
<dbReference type="CDD" id="cd01472">
    <property type="entry name" value="vWA_collagen"/>
    <property type="match status" value="4"/>
</dbReference>
<dbReference type="SMART" id="SM00131">
    <property type="entry name" value="KU"/>
    <property type="match status" value="2"/>
</dbReference>
<dbReference type="GO" id="GO:0005589">
    <property type="term" value="C:collagen type VI trimer"/>
    <property type="evidence" value="ECO:0007669"/>
    <property type="project" value="UniProtKB-ARBA"/>
</dbReference>
<feature type="domain" description="VWFA" evidence="15">
    <location>
        <begin position="852"/>
        <end position="1021"/>
    </location>
</feature>
<dbReference type="Pfam" id="PF00014">
    <property type="entry name" value="Kunitz_BPTI"/>
    <property type="match status" value="2"/>
</dbReference>
<dbReference type="InterPro" id="IPR002035">
    <property type="entry name" value="VWF_A"/>
</dbReference>
<dbReference type="GeneTree" id="ENSGT00940000155619"/>
<keyword evidence="14" id="KW-0812">Transmembrane</keyword>
<feature type="compositionally biased region" description="Gly residues" evidence="13">
    <location>
        <begin position="1912"/>
        <end position="1930"/>
    </location>
</feature>
<protein>
    <submittedName>
        <fullName evidence="17">Collagen, type VI, alpha 4a</fullName>
    </submittedName>
</protein>
<feature type="compositionally biased region" description="Low complexity" evidence="13">
    <location>
        <begin position="1721"/>
        <end position="1734"/>
    </location>
</feature>
<keyword evidence="7" id="KW-0176">Collagen</keyword>
<feature type="domain" description="VWFA" evidence="15">
    <location>
        <begin position="1986"/>
        <end position="2129"/>
    </location>
</feature>
<evidence type="ECO:0000256" key="13">
    <source>
        <dbReference type="SAM" id="MobiDB-lite"/>
    </source>
</evidence>
<evidence type="ECO:0000256" key="1">
    <source>
        <dbReference type="ARBA" id="ARBA00004498"/>
    </source>
</evidence>
<evidence type="ECO:0000256" key="11">
    <source>
        <dbReference type="ARBA" id="ARBA00043858"/>
    </source>
</evidence>
<dbReference type="GO" id="GO:0004867">
    <property type="term" value="F:serine-type endopeptidase inhibitor activity"/>
    <property type="evidence" value="ECO:0007669"/>
    <property type="project" value="InterPro"/>
</dbReference>
<dbReference type="Gene3D" id="4.10.410.10">
    <property type="entry name" value="Pancreatic trypsin inhibitor Kunitz domain"/>
    <property type="match status" value="2"/>
</dbReference>
<proteinExistence type="inferred from homology"/>
<dbReference type="PANTHER" id="PTHR24020:SF86">
    <property type="entry name" value="COLLAGEN, TYPE VI, ALPHA 4"/>
    <property type="match status" value="1"/>
</dbReference>
<accession>A0A9J8BZ92</accession>
<dbReference type="PROSITE" id="PS50279">
    <property type="entry name" value="BPTI_KUNITZ_2"/>
    <property type="match status" value="2"/>
</dbReference>
<evidence type="ECO:0000256" key="4">
    <source>
        <dbReference type="ARBA" id="ARBA00022729"/>
    </source>
</evidence>
<dbReference type="PRINTS" id="PR00759">
    <property type="entry name" value="BASICPTASE"/>
</dbReference>
<organism evidence="17 18">
    <name type="scientific">Cyprinus carpio carpio</name>
    <dbReference type="NCBI Taxonomy" id="630221"/>
    <lineage>
        <taxon>Eukaryota</taxon>
        <taxon>Metazoa</taxon>
        <taxon>Chordata</taxon>
        <taxon>Craniata</taxon>
        <taxon>Vertebrata</taxon>
        <taxon>Euteleostomi</taxon>
        <taxon>Actinopterygii</taxon>
        <taxon>Neopterygii</taxon>
        <taxon>Teleostei</taxon>
        <taxon>Ostariophysi</taxon>
        <taxon>Cypriniformes</taxon>
        <taxon>Cyprinidae</taxon>
        <taxon>Cyprininae</taxon>
        <taxon>Cyprinus</taxon>
    </lineage>
</organism>